<proteinExistence type="predicted"/>
<protein>
    <submittedName>
        <fullName evidence="2">Uncharacterized protein</fullName>
    </submittedName>
</protein>
<gene>
    <name evidence="2" type="ORF">WN55_01176</name>
</gene>
<evidence type="ECO:0000313" key="2">
    <source>
        <dbReference type="EMBL" id="KZC10193.1"/>
    </source>
</evidence>
<sequence>MAAEGNNGKGWEVRETENESIENLESGNTSTLTKRIVLDLRVKSAAMLFHRRLLCYLGNESKLYLFDR</sequence>
<keyword evidence="3" id="KW-1185">Reference proteome</keyword>
<dbReference type="AlphaFoldDB" id="A0A154PEC1"/>
<feature type="region of interest" description="Disordered" evidence="1">
    <location>
        <begin position="1"/>
        <end position="28"/>
    </location>
</feature>
<evidence type="ECO:0000256" key="1">
    <source>
        <dbReference type="SAM" id="MobiDB-lite"/>
    </source>
</evidence>
<accession>A0A154PEC1</accession>
<name>A0A154PEC1_DUFNO</name>
<dbReference type="Proteomes" id="UP000076502">
    <property type="component" value="Unassembled WGS sequence"/>
</dbReference>
<evidence type="ECO:0000313" key="3">
    <source>
        <dbReference type="Proteomes" id="UP000076502"/>
    </source>
</evidence>
<organism evidence="2 3">
    <name type="scientific">Dufourea novaeangliae</name>
    <name type="common">Sweat bee</name>
    <dbReference type="NCBI Taxonomy" id="178035"/>
    <lineage>
        <taxon>Eukaryota</taxon>
        <taxon>Metazoa</taxon>
        <taxon>Ecdysozoa</taxon>
        <taxon>Arthropoda</taxon>
        <taxon>Hexapoda</taxon>
        <taxon>Insecta</taxon>
        <taxon>Pterygota</taxon>
        <taxon>Neoptera</taxon>
        <taxon>Endopterygota</taxon>
        <taxon>Hymenoptera</taxon>
        <taxon>Apocrita</taxon>
        <taxon>Aculeata</taxon>
        <taxon>Apoidea</taxon>
        <taxon>Anthophila</taxon>
        <taxon>Halictidae</taxon>
        <taxon>Rophitinae</taxon>
        <taxon>Dufourea</taxon>
    </lineage>
</organism>
<dbReference type="EMBL" id="KQ434886">
    <property type="protein sequence ID" value="KZC10193.1"/>
    <property type="molecule type" value="Genomic_DNA"/>
</dbReference>
<reference evidence="2 3" key="1">
    <citation type="submission" date="2015-07" db="EMBL/GenBank/DDBJ databases">
        <title>The genome of Dufourea novaeangliae.</title>
        <authorList>
            <person name="Pan H."/>
            <person name="Kapheim K."/>
        </authorList>
    </citation>
    <scope>NUCLEOTIDE SEQUENCE [LARGE SCALE GENOMIC DNA]</scope>
    <source>
        <strain evidence="2">0120121106</strain>
        <tissue evidence="2">Whole body</tissue>
    </source>
</reference>